<dbReference type="Proteomes" id="UP000799118">
    <property type="component" value="Unassembled WGS sequence"/>
</dbReference>
<organism evidence="1 2">
    <name type="scientific">Gymnopus androsaceus JB14</name>
    <dbReference type="NCBI Taxonomy" id="1447944"/>
    <lineage>
        <taxon>Eukaryota</taxon>
        <taxon>Fungi</taxon>
        <taxon>Dikarya</taxon>
        <taxon>Basidiomycota</taxon>
        <taxon>Agaricomycotina</taxon>
        <taxon>Agaricomycetes</taxon>
        <taxon>Agaricomycetidae</taxon>
        <taxon>Agaricales</taxon>
        <taxon>Marasmiineae</taxon>
        <taxon>Omphalotaceae</taxon>
        <taxon>Gymnopus</taxon>
    </lineage>
</organism>
<accession>A0A6A4HZ60</accession>
<dbReference type="AlphaFoldDB" id="A0A6A4HZ60"/>
<gene>
    <name evidence="1" type="ORF">BT96DRAFT_1017032</name>
</gene>
<evidence type="ECO:0000313" key="2">
    <source>
        <dbReference type="Proteomes" id="UP000799118"/>
    </source>
</evidence>
<name>A0A6A4HZ60_9AGAR</name>
<keyword evidence="2" id="KW-1185">Reference proteome</keyword>
<evidence type="ECO:0000313" key="1">
    <source>
        <dbReference type="EMBL" id="KAE9403321.1"/>
    </source>
</evidence>
<reference evidence="1" key="1">
    <citation type="journal article" date="2019" name="Environ. Microbiol.">
        <title>Fungal ecological strategies reflected in gene transcription - a case study of two litter decomposers.</title>
        <authorList>
            <person name="Barbi F."/>
            <person name="Kohler A."/>
            <person name="Barry K."/>
            <person name="Baskaran P."/>
            <person name="Daum C."/>
            <person name="Fauchery L."/>
            <person name="Ihrmark K."/>
            <person name="Kuo A."/>
            <person name="LaButti K."/>
            <person name="Lipzen A."/>
            <person name="Morin E."/>
            <person name="Grigoriev I.V."/>
            <person name="Henrissat B."/>
            <person name="Lindahl B."/>
            <person name="Martin F."/>
        </authorList>
    </citation>
    <scope>NUCLEOTIDE SEQUENCE</scope>
    <source>
        <strain evidence="1">JB14</strain>
    </source>
</reference>
<dbReference type="EMBL" id="ML769426">
    <property type="protein sequence ID" value="KAE9403321.1"/>
    <property type="molecule type" value="Genomic_DNA"/>
</dbReference>
<protein>
    <submittedName>
        <fullName evidence="1">Uncharacterized protein</fullName>
    </submittedName>
</protein>
<sequence>MQSVGLKDFTTLFGKTLTIQASDVKLIGQDEWHPPHGVGEMTYEGQSAIIKTVNADTIYAITEAKALQKLGRFVVSGTVKGWPSAEKDSAVIIMKPGVLGNNGQSYDNARMKKGIMWEHENGDRVYELMRKRVVDLLSLLTRPKSSALHGGNAYIVLDSNNKPTALDFVDYGFPLLGVTKSKVTEAKVNEFFKLQIPSAVKIPYQPRDWSNISLAPIASLIAGFCNIM</sequence>
<proteinExistence type="predicted"/>